<evidence type="ECO:0000256" key="3">
    <source>
        <dbReference type="ARBA" id="ARBA00023295"/>
    </source>
</evidence>
<protein>
    <submittedName>
        <fullName evidence="4">Uncharacterized protein</fullName>
    </submittedName>
</protein>
<dbReference type="EMBL" id="BNCD01000002">
    <property type="protein sequence ID" value="GHH72287.1"/>
    <property type="molecule type" value="Genomic_DNA"/>
</dbReference>
<reference evidence="4" key="2">
    <citation type="submission" date="2020-09" db="EMBL/GenBank/DDBJ databases">
        <authorList>
            <person name="Sun Q."/>
            <person name="Ohkuma M."/>
        </authorList>
    </citation>
    <scope>NUCLEOTIDE SEQUENCE</scope>
    <source>
        <strain evidence="4">JCM 5069</strain>
    </source>
</reference>
<comment type="caution">
    <text evidence="4">The sequence shown here is derived from an EMBL/GenBank/DDBJ whole genome shotgun (WGS) entry which is preliminary data.</text>
</comment>
<dbReference type="GO" id="GO:0003796">
    <property type="term" value="F:lysozyme activity"/>
    <property type="evidence" value="ECO:0007669"/>
    <property type="project" value="InterPro"/>
</dbReference>
<proteinExistence type="inferred from homology"/>
<dbReference type="PROSITE" id="PS51904">
    <property type="entry name" value="GLYCOSYL_HYDROL_F25_2"/>
    <property type="match status" value="1"/>
</dbReference>
<comment type="similarity">
    <text evidence="1">Belongs to the glycosyl hydrolase 25 family.</text>
</comment>
<dbReference type="AlphaFoldDB" id="A0A919FTN1"/>
<dbReference type="PANTHER" id="PTHR34135">
    <property type="entry name" value="LYSOZYME"/>
    <property type="match status" value="1"/>
</dbReference>
<dbReference type="GO" id="GO:0009253">
    <property type="term" value="P:peptidoglycan catabolic process"/>
    <property type="evidence" value="ECO:0007669"/>
    <property type="project" value="InterPro"/>
</dbReference>
<dbReference type="CDD" id="cd00599">
    <property type="entry name" value="GH25_muramidase"/>
    <property type="match status" value="1"/>
</dbReference>
<keyword evidence="2" id="KW-0378">Hydrolase</keyword>
<accession>A0A919FTN1</accession>
<keyword evidence="5" id="KW-1185">Reference proteome</keyword>
<dbReference type="SUPFAM" id="SSF51445">
    <property type="entry name" value="(Trans)glycosidases"/>
    <property type="match status" value="1"/>
</dbReference>
<dbReference type="SMART" id="SM00641">
    <property type="entry name" value="Glyco_25"/>
    <property type="match status" value="1"/>
</dbReference>
<dbReference type="PANTHER" id="PTHR34135:SF2">
    <property type="entry name" value="LYSOZYME"/>
    <property type="match status" value="1"/>
</dbReference>
<organism evidence="4 5">
    <name type="scientific">Streptomyces sulfonofaciens</name>
    <dbReference type="NCBI Taxonomy" id="68272"/>
    <lineage>
        <taxon>Bacteria</taxon>
        <taxon>Bacillati</taxon>
        <taxon>Actinomycetota</taxon>
        <taxon>Actinomycetes</taxon>
        <taxon>Kitasatosporales</taxon>
        <taxon>Streptomycetaceae</taxon>
        <taxon>Streptomyces</taxon>
    </lineage>
</organism>
<dbReference type="GO" id="GO:0016052">
    <property type="term" value="P:carbohydrate catabolic process"/>
    <property type="evidence" value="ECO:0007669"/>
    <property type="project" value="TreeGrafter"/>
</dbReference>
<reference evidence="4" key="1">
    <citation type="journal article" date="2014" name="Int. J. Syst. Evol. Microbiol.">
        <title>Complete genome sequence of Corynebacterium casei LMG S-19264T (=DSM 44701T), isolated from a smear-ripened cheese.</title>
        <authorList>
            <consortium name="US DOE Joint Genome Institute (JGI-PGF)"/>
            <person name="Walter F."/>
            <person name="Albersmeier A."/>
            <person name="Kalinowski J."/>
            <person name="Ruckert C."/>
        </authorList>
    </citation>
    <scope>NUCLEOTIDE SEQUENCE</scope>
    <source>
        <strain evidence="4">JCM 5069</strain>
    </source>
</reference>
<dbReference type="InterPro" id="IPR002053">
    <property type="entry name" value="Glyco_hydro_25"/>
</dbReference>
<evidence type="ECO:0000256" key="2">
    <source>
        <dbReference type="ARBA" id="ARBA00022801"/>
    </source>
</evidence>
<name>A0A919FTN1_9ACTN</name>
<dbReference type="GO" id="GO:0016998">
    <property type="term" value="P:cell wall macromolecule catabolic process"/>
    <property type="evidence" value="ECO:0007669"/>
    <property type="project" value="InterPro"/>
</dbReference>
<sequence>MIKGIDVSDYQGTGFSTSGLDFVIVKATEGRSYINPKQAAQVKRARDAGCVVGFYHFLWPGHIQDQAEYFVQKCLSIKGDLLFVDWENTSSGTRASGAEKDAFIRAVQRLRGKSHRVGLYCNRDFWLNHDSTAFAGDGLWIADYNENPGRPGVEAPWVFHQYTSTPVDTNLGNFASRAALRKWATGTGSSTEDDMPQYVNLGIDKPFTLAPGQDWDAIEFTKEWTDEPGGHANDGSVFVRGAARYTGQVSLVLTGVPVGTQFQVRQSEVDSSGKYVADHPIAELIGTEGGTYGIVPLVGRVGSGRQMRIRVKAFQDTPVTVKSAVLKAMVWKED</sequence>
<dbReference type="InterPro" id="IPR017853">
    <property type="entry name" value="GH"/>
</dbReference>
<keyword evidence="3" id="KW-0326">Glycosidase</keyword>
<gene>
    <name evidence="4" type="ORF">GCM10018793_09050</name>
</gene>
<evidence type="ECO:0000313" key="4">
    <source>
        <dbReference type="EMBL" id="GHH72287.1"/>
    </source>
</evidence>
<evidence type="ECO:0000256" key="1">
    <source>
        <dbReference type="ARBA" id="ARBA00010646"/>
    </source>
</evidence>
<dbReference type="Gene3D" id="3.20.20.80">
    <property type="entry name" value="Glycosidases"/>
    <property type="match status" value="1"/>
</dbReference>
<evidence type="ECO:0000313" key="5">
    <source>
        <dbReference type="Proteomes" id="UP000603708"/>
    </source>
</evidence>
<dbReference type="InterPro" id="IPR018077">
    <property type="entry name" value="Glyco_hydro_fam25_subgr"/>
</dbReference>
<dbReference type="Proteomes" id="UP000603708">
    <property type="component" value="Unassembled WGS sequence"/>
</dbReference>
<dbReference type="Pfam" id="PF01183">
    <property type="entry name" value="Glyco_hydro_25"/>
    <property type="match status" value="1"/>
</dbReference>